<reference evidence="7 8" key="1">
    <citation type="journal article" date="2007" name="Nature">
        <title>Evolution of genes and genomes on the Drosophila phylogeny.</title>
        <authorList>
            <consortium name="Drosophila 12 Genomes Consortium"/>
            <person name="Clark A.G."/>
            <person name="Eisen M.B."/>
            <person name="Smith D.R."/>
            <person name="Bergman C.M."/>
            <person name="Oliver B."/>
            <person name="Markow T.A."/>
            <person name="Kaufman T.C."/>
            <person name="Kellis M."/>
            <person name="Gelbart W."/>
            <person name="Iyer V.N."/>
            <person name="Pollard D.A."/>
            <person name="Sackton T.B."/>
            <person name="Larracuente A.M."/>
            <person name="Singh N.D."/>
            <person name="Abad J.P."/>
            <person name="Abt D.N."/>
            <person name="Adryan B."/>
            <person name="Aguade M."/>
            <person name="Akashi H."/>
            <person name="Anderson W.W."/>
            <person name="Aquadro C.F."/>
            <person name="Ardell D.H."/>
            <person name="Arguello R."/>
            <person name="Artieri C.G."/>
            <person name="Barbash D.A."/>
            <person name="Barker D."/>
            <person name="Barsanti P."/>
            <person name="Batterham P."/>
            <person name="Batzoglou S."/>
            <person name="Begun D."/>
            <person name="Bhutkar A."/>
            <person name="Blanco E."/>
            <person name="Bosak S.A."/>
            <person name="Bradley R.K."/>
            <person name="Brand A.D."/>
            <person name="Brent M.R."/>
            <person name="Brooks A.N."/>
            <person name="Brown R.H."/>
            <person name="Butlin R.K."/>
            <person name="Caggese C."/>
            <person name="Calvi B.R."/>
            <person name="Bernardo de Carvalho A."/>
            <person name="Caspi A."/>
            <person name="Castrezana S."/>
            <person name="Celniker S.E."/>
            <person name="Chang J.L."/>
            <person name="Chapple C."/>
            <person name="Chatterji S."/>
            <person name="Chinwalla A."/>
            <person name="Civetta A."/>
            <person name="Clifton S.W."/>
            <person name="Comeron J.M."/>
            <person name="Costello J.C."/>
            <person name="Coyne J.A."/>
            <person name="Daub J."/>
            <person name="David R.G."/>
            <person name="Delcher A.L."/>
            <person name="Delehaunty K."/>
            <person name="Do C.B."/>
            <person name="Ebling H."/>
            <person name="Edwards K."/>
            <person name="Eickbush T."/>
            <person name="Evans J.D."/>
            <person name="Filipski A."/>
            <person name="Findeiss S."/>
            <person name="Freyhult E."/>
            <person name="Fulton L."/>
            <person name="Fulton R."/>
            <person name="Garcia A.C."/>
            <person name="Gardiner A."/>
            <person name="Garfield D.A."/>
            <person name="Garvin B.E."/>
            <person name="Gibson G."/>
            <person name="Gilbert D."/>
            <person name="Gnerre S."/>
            <person name="Godfrey J."/>
            <person name="Good R."/>
            <person name="Gotea V."/>
            <person name="Gravely B."/>
            <person name="Greenberg A.J."/>
            <person name="Griffiths-Jones S."/>
            <person name="Gross S."/>
            <person name="Guigo R."/>
            <person name="Gustafson E.A."/>
            <person name="Haerty W."/>
            <person name="Hahn M.W."/>
            <person name="Halligan D.L."/>
            <person name="Halpern A.L."/>
            <person name="Halter G.M."/>
            <person name="Han M.V."/>
            <person name="Heger A."/>
            <person name="Hillier L."/>
            <person name="Hinrichs A.S."/>
            <person name="Holmes I."/>
            <person name="Hoskins R.A."/>
            <person name="Hubisz M.J."/>
            <person name="Hultmark D."/>
            <person name="Huntley M.A."/>
            <person name="Jaffe D.B."/>
            <person name="Jagadeeshan S."/>
            <person name="Jeck W.R."/>
            <person name="Johnson J."/>
            <person name="Jones C.D."/>
            <person name="Jordan W.C."/>
            <person name="Karpen G.H."/>
            <person name="Kataoka E."/>
            <person name="Keightley P.D."/>
            <person name="Kheradpour P."/>
            <person name="Kirkness E.F."/>
            <person name="Koerich L.B."/>
            <person name="Kristiansen K."/>
            <person name="Kudrna D."/>
            <person name="Kulathinal R.J."/>
            <person name="Kumar S."/>
            <person name="Kwok R."/>
            <person name="Lander E."/>
            <person name="Langley C.H."/>
            <person name="Lapoint R."/>
            <person name="Lazzaro B.P."/>
            <person name="Lee S.J."/>
            <person name="Levesque L."/>
            <person name="Li R."/>
            <person name="Lin C.F."/>
            <person name="Lin M.F."/>
            <person name="Lindblad-Toh K."/>
            <person name="Llopart A."/>
            <person name="Long M."/>
            <person name="Low L."/>
            <person name="Lozovsky E."/>
            <person name="Lu J."/>
            <person name="Luo M."/>
            <person name="Machado C.A."/>
            <person name="Makalowski W."/>
            <person name="Marzo M."/>
            <person name="Matsuda M."/>
            <person name="Matzkin L."/>
            <person name="McAllister B."/>
            <person name="McBride C.S."/>
            <person name="McKernan B."/>
            <person name="McKernan K."/>
            <person name="Mendez-Lago M."/>
            <person name="Minx P."/>
            <person name="Mollenhauer M.U."/>
            <person name="Montooth K."/>
            <person name="Mount S.M."/>
            <person name="Mu X."/>
            <person name="Myers E."/>
            <person name="Negre B."/>
            <person name="Newfeld S."/>
            <person name="Nielsen R."/>
            <person name="Noor M.A."/>
            <person name="O'Grady P."/>
            <person name="Pachter L."/>
            <person name="Papaceit M."/>
            <person name="Parisi M.J."/>
            <person name="Parisi M."/>
            <person name="Parts L."/>
            <person name="Pedersen J.S."/>
            <person name="Pesole G."/>
            <person name="Phillippy A.M."/>
            <person name="Ponting C.P."/>
            <person name="Pop M."/>
            <person name="Porcelli D."/>
            <person name="Powell J.R."/>
            <person name="Prohaska S."/>
            <person name="Pruitt K."/>
            <person name="Puig M."/>
            <person name="Quesneville H."/>
            <person name="Ram K.R."/>
            <person name="Rand D."/>
            <person name="Rasmussen M.D."/>
            <person name="Reed L.K."/>
            <person name="Reenan R."/>
            <person name="Reily A."/>
            <person name="Remington K.A."/>
            <person name="Rieger T.T."/>
            <person name="Ritchie M.G."/>
            <person name="Robin C."/>
            <person name="Rogers Y.H."/>
            <person name="Rohde C."/>
            <person name="Rozas J."/>
            <person name="Rubenfield M.J."/>
            <person name="Ruiz A."/>
            <person name="Russo S."/>
            <person name="Salzberg S.L."/>
            <person name="Sanchez-Gracia A."/>
            <person name="Saranga D.J."/>
            <person name="Sato H."/>
            <person name="Schaeffer S.W."/>
            <person name="Schatz M.C."/>
            <person name="Schlenke T."/>
            <person name="Schwartz R."/>
            <person name="Segarra C."/>
            <person name="Singh R.S."/>
            <person name="Sirot L."/>
            <person name="Sirota M."/>
            <person name="Sisneros N.B."/>
            <person name="Smith C.D."/>
            <person name="Smith T.F."/>
            <person name="Spieth J."/>
            <person name="Stage D.E."/>
            <person name="Stark A."/>
            <person name="Stephan W."/>
            <person name="Strausberg R.L."/>
            <person name="Strempel S."/>
            <person name="Sturgill D."/>
            <person name="Sutton G."/>
            <person name="Sutton G.G."/>
            <person name="Tao W."/>
            <person name="Teichmann S."/>
            <person name="Tobari Y.N."/>
            <person name="Tomimura Y."/>
            <person name="Tsolas J.M."/>
            <person name="Valente V.L."/>
            <person name="Venter E."/>
            <person name="Venter J.C."/>
            <person name="Vicario S."/>
            <person name="Vieira F.G."/>
            <person name="Vilella A.J."/>
            <person name="Villasante A."/>
            <person name="Walenz B."/>
            <person name="Wang J."/>
            <person name="Wasserman M."/>
            <person name="Watts T."/>
            <person name="Wilson D."/>
            <person name="Wilson R.K."/>
            <person name="Wing R.A."/>
            <person name="Wolfner M.F."/>
            <person name="Wong A."/>
            <person name="Wong G.K."/>
            <person name="Wu C.I."/>
            <person name="Wu G."/>
            <person name="Yamamoto D."/>
            <person name="Yang H.P."/>
            <person name="Yang S.P."/>
            <person name="Yorke J.A."/>
            <person name="Yoshida K."/>
            <person name="Zdobnov E."/>
            <person name="Zhang P."/>
            <person name="Zhang Y."/>
            <person name="Zimin A.V."/>
            <person name="Baldwin J."/>
            <person name="Abdouelleil A."/>
            <person name="Abdulkadir J."/>
            <person name="Abebe A."/>
            <person name="Abera B."/>
            <person name="Abreu J."/>
            <person name="Acer S.C."/>
            <person name="Aftuck L."/>
            <person name="Alexander A."/>
            <person name="An P."/>
            <person name="Anderson E."/>
            <person name="Anderson S."/>
            <person name="Arachi H."/>
            <person name="Azer M."/>
            <person name="Bachantsang P."/>
            <person name="Barry A."/>
            <person name="Bayul T."/>
            <person name="Berlin A."/>
            <person name="Bessette D."/>
            <person name="Bloom T."/>
            <person name="Blye J."/>
            <person name="Boguslavskiy L."/>
            <person name="Bonnet C."/>
            <person name="Boukhgalter B."/>
            <person name="Bourzgui I."/>
            <person name="Brown A."/>
            <person name="Cahill P."/>
            <person name="Channer S."/>
            <person name="Cheshatsang Y."/>
            <person name="Chuda L."/>
            <person name="Citroen M."/>
            <person name="Collymore A."/>
            <person name="Cooke P."/>
            <person name="Costello M."/>
            <person name="D'Aco K."/>
            <person name="Daza R."/>
            <person name="De Haan G."/>
            <person name="DeGray S."/>
            <person name="DeMaso C."/>
            <person name="Dhargay N."/>
            <person name="Dooley K."/>
            <person name="Dooley E."/>
            <person name="Doricent M."/>
            <person name="Dorje P."/>
            <person name="Dorjee K."/>
            <person name="Dupes A."/>
            <person name="Elong R."/>
            <person name="Falk J."/>
            <person name="Farina A."/>
            <person name="Faro S."/>
            <person name="Ferguson D."/>
            <person name="Fisher S."/>
            <person name="Foley C.D."/>
            <person name="Franke A."/>
            <person name="Friedrich D."/>
            <person name="Gadbois L."/>
            <person name="Gearin G."/>
            <person name="Gearin C.R."/>
            <person name="Giannoukos G."/>
            <person name="Goode T."/>
            <person name="Graham J."/>
            <person name="Grandbois E."/>
            <person name="Grewal S."/>
            <person name="Gyaltsen K."/>
            <person name="Hafez N."/>
            <person name="Hagos B."/>
            <person name="Hall J."/>
            <person name="Henson C."/>
            <person name="Hollinger A."/>
            <person name="Honan T."/>
            <person name="Huard M.D."/>
            <person name="Hughes L."/>
            <person name="Hurhula B."/>
            <person name="Husby M.E."/>
            <person name="Kamat A."/>
            <person name="Kanga B."/>
            <person name="Kashin S."/>
            <person name="Khazanovich D."/>
            <person name="Kisner P."/>
            <person name="Lance K."/>
            <person name="Lara M."/>
            <person name="Lee W."/>
            <person name="Lennon N."/>
            <person name="Letendre F."/>
            <person name="LeVine R."/>
            <person name="Lipovsky A."/>
            <person name="Liu X."/>
            <person name="Liu J."/>
            <person name="Liu S."/>
            <person name="Lokyitsang T."/>
            <person name="Lokyitsang Y."/>
            <person name="Lubonja R."/>
            <person name="Lui A."/>
            <person name="MacDonald P."/>
            <person name="Magnisalis V."/>
            <person name="Maru K."/>
            <person name="Matthews C."/>
            <person name="McCusker W."/>
            <person name="McDonough S."/>
            <person name="Mehta T."/>
            <person name="Meldrim J."/>
            <person name="Meneus L."/>
            <person name="Mihai O."/>
            <person name="Mihalev A."/>
            <person name="Mihova T."/>
            <person name="Mittelman R."/>
            <person name="Mlenga V."/>
            <person name="Montmayeur A."/>
            <person name="Mulrain L."/>
            <person name="Navidi A."/>
            <person name="Naylor J."/>
            <person name="Negash T."/>
            <person name="Nguyen T."/>
            <person name="Nguyen N."/>
            <person name="Nicol R."/>
            <person name="Norbu C."/>
            <person name="Norbu N."/>
            <person name="Novod N."/>
            <person name="O'Neill B."/>
            <person name="Osman S."/>
            <person name="Markiewicz E."/>
            <person name="Oyono O.L."/>
            <person name="Patti C."/>
            <person name="Phunkhang P."/>
            <person name="Pierre F."/>
            <person name="Priest M."/>
            <person name="Raghuraman S."/>
            <person name="Rege F."/>
            <person name="Reyes R."/>
            <person name="Rise C."/>
            <person name="Rogov P."/>
            <person name="Ross K."/>
            <person name="Ryan E."/>
            <person name="Settipalli S."/>
            <person name="Shea T."/>
            <person name="Sherpa N."/>
            <person name="Shi L."/>
            <person name="Shih D."/>
            <person name="Sparrow T."/>
            <person name="Spaulding J."/>
            <person name="Stalker J."/>
            <person name="Stange-Thomann N."/>
            <person name="Stavropoulos S."/>
            <person name="Stone C."/>
            <person name="Strader C."/>
            <person name="Tesfaye S."/>
            <person name="Thomson T."/>
            <person name="Thoulutsang Y."/>
            <person name="Thoulutsang D."/>
            <person name="Topham K."/>
            <person name="Topping I."/>
            <person name="Tsamla T."/>
            <person name="Vassiliev H."/>
            <person name="Vo A."/>
            <person name="Wangchuk T."/>
            <person name="Wangdi T."/>
            <person name="Weiand M."/>
            <person name="Wilkinson J."/>
            <person name="Wilson A."/>
            <person name="Yadav S."/>
            <person name="Young G."/>
            <person name="Yu Q."/>
            <person name="Zembek L."/>
            <person name="Zhong D."/>
            <person name="Zimmer A."/>
            <person name="Zwirko Z."/>
            <person name="Jaffe D.B."/>
            <person name="Alvarez P."/>
            <person name="Brockman W."/>
            <person name="Butler J."/>
            <person name="Chin C."/>
            <person name="Gnerre S."/>
            <person name="Grabherr M."/>
            <person name="Kleber M."/>
            <person name="Mauceli E."/>
            <person name="MacCallum I."/>
        </authorList>
    </citation>
    <scope>NUCLEOTIDE SEQUENCE [LARGE SCALE GENOMIC DNA]</scope>
    <source>
        <strain evidence="8">Tucson 14024-0371.13</strain>
    </source>
</reference>
<dbReference type="Proteomes" id="UP000007801">
    <property type="component" value="Unassembled WGS sequence"/>
</dbReference>
<feature type="signal peptide" evidence="5">
    <location>
        <begin position="1"/>
        <end position="24"/>
    </location>
</feature>
<dbReference type="SMART" id="SM00131">
    <property type="entry name" value="KU"/>
    <property type="match status" value="1"/>
</dbReference>
<sequence length="88" mass="9579">MKFMSVAVITIMLSLLGPRFSVEAKPEMCNQQPSMDGMPQDSAACMAFMPTWTYDASKNACSEFIFGGCGGNSNQFSSKIECEKACKD</sequence>
<keyword evidence="5" id="KW-0732">Signal</keyword>
<dbReference type="PROSITE" id="PS50279">
    <property type="entry name" value="BPTI_KUNITZ_2"/>
    <property type="match status" value="1"/>
</dbReference>
<dbReference type="SUPFAM" id="SSF57362">
    <property type="entry name" value="BPTI-like"/>
    <property type="match status" value="1"/>
</dbReference>
<feature type="chain" id="PRO_5002790629" description="BPTI/Kunitz inhibitor domain-containing protein" evidence="5">
    <location>
        <begin position="25"/>
        <end position="88"/>
    </location>
</feature>
<dbReference type="Pfam" id="PF00014">
    <property type="entry name" value="Kunitz_BPTI"/>
    <property type="match status" value="1"/>
</dbReference>
<dbReference type="InterPro" id="IPR002223">
    <property type="entry name" value="Kunitz_BPTI"/>
</dbReference>
<dbReference type="CDD" id="cd22634">
    <property type="entry name" value="Kunitz_SCI-I-like"/>
    <property type="match status" value="1"/>
</dbReference>
<evidence type="ECO:0000313" key="8">
    <source>
        <dbReference type="Proteomes" id="UP000007801"/>
    </source>
</evidence>
<dbReference type="EMBL" id="CH902620">
    <property type="protein sequence ID" value="EDV31216.1"/>
    <property type="molecule type" value="Genomic_DNA"/>
</dbReference>
<dbReference type="GeneID" id="6497478"/>
<dbReference type="OMA" id="KPEMCQQ"/>
<dbReference type="InParanoid" id="B3MP50"/>
<keyword evidence="3" id="KW-1015">Disulfide bond</keyword>
<dbReference type="PANTHER" id="PTHR46751:SF1">
    <property type="entry name" value="WAP FOUR-DISULFIDE CORE DOMAIN PROTEIN 6A"/>
    <property type="match status" value="1"/>
</dbReference>
<keyword evidence="1" id="KW-0646">Protease inhibitor</keyword>
<evidence type="ECO:0000256" key="5">
    <source>
        <dbReference type="SAM" id="SignalP"/>
    </source>
</evidence>
<dbReference type="InterPro" id="IPR051388">
    <property type="entry name" value="Serpin_venom_toxin"/>
</dbReference>
<dbReference type="InterPro" id="IPR020901">
    <property type="entry name" value="Prtase_inh_Kunz-CS"/>
</dbReference>
<evidence type="ECO:0000256" key="3">
    <source>
        <dbReference type="ARBA" id="ARBA00023157"/>
    </source>
</evidence>
<dbReference type="PhylomeDB" id="B3MP50"/>
<dbReference type="GO" id="GO:0004867">
    <property type="term" value="F:serine-type endopeptidase inhibitor activity"/>
    <property type="evidence" value="ECO:0007669"/>
    <property type="project" value="UniProtKB-KW"/>
</dbReference>
<evidence type="ECO:0000313" key="7">
    <source>
        <dbReference type="EMBL" id="EDV31216.1"/>
    </source>
</evidence>
<dbReference type="KEGG" id="dan:6497478"/>
<dbReference type="FunCoup" id="B3MP50">
    <property type="interactions" value="2"/>
</dbReference>
<keyword evidence="8" id="KW-1185">Reference proteome</keyword>
<dbReference type="PANTHER" id="PTHR46751">
    <property type="entry name" value="EPPIN"/>
    <property type="match status" value="1"/>
</dbReference>
<evidence type="ECO:0000256" key="1">
    <source>
        <dbReference type="ARBA" id="ARBA00022690"/>
    </source>
</evidence>
<accession>B3MP50</accession>
<dbReference type="AlphaFoldDB" id="B3MP50"/>
<dbReference type="HOGENOM" id="CLU_164133_0_2_1"/>
<dbReference type="FunFam" id="4.10.410.10:FF:000020">
    <property type="entry name" value="Collagen, type VI, alpha 3"/>
    <property type="match status" value="1"/>
</dbReference>
<evidence type="ECO:0000256" key="2">
    <source>
        <dbReference type="ARBA" id="ARBA00022900"/>
    </source>
</evidence>
<dbReference type="OrthoDB" id="4473401at2759"/>
<gene>
    <name evidence="7" type="primary">Dana\GF14656</name>
    <name evidence="7" type="synonym">dana_GLEANR_15419</name>
    <name evidence="7" type="ORF">GF14656</name>
</gene>
<comment type="similarity">
    <text evidence="4">Belongs to the venom Kunitz-type family. 03 (sub-Kunitz) subfamily.</text>
</comment>
<dbReference type="eggNOG" id="KOG4295">
    <property type="taxonomic scope" value="Eukaryota"/>
</dbReference>
<dbReference type="PRINTS" id="PR00759">
    <property type="entry name" value="BASICPTASE"/>
</dbReference>
<organism evidence="7 8">
    <name type="scientific">Drosophila ananassae</name>
    <name type="common">Fruit fly</name>
    <dbReference type="NCBI Taxonomy" id="7217"/>
    <lineage>
        <taxon>Eukaryota</taxon>
        <taxon>Metazoa</taxon>
        <taxon>Ecdysozoa</taxon>
        <taxon>Arthropoda</taxon>
        <taxon>Hexapoda</taxon>
        <taxon>Insecta</taxon>
        <taxon>Pterygota</taxon>
        <taxon>Neoptera</taxon>
        <taxon>Endopterygota</taxon>
        <taxon>Diptera</taxon>
        <taxon>Brachycera</taxon>
        <taxon>Muscomorpha</taxon>
        <taxon>Ephydroidea</taxon>
        <taxon>Drosophilidae</taxon>
        <taxon>Drosophila</taxon>
        <taxon>Sophophora</taxon>
    </lineage>
</organism>
<dbReference type="Gene3D" id="4.10.410.10">
    <property type="entry name" value="Pancreatic trypsin inhibitor Kunitz domain"/>
    <property type="match status" value="1"/>
</dbReference>
<keyword evidence="2" id="KW-0722">Serine protease inhibitor</keyword>
<name>B3MP50_DROAN</name>
<evidence type="ECO:0000256" key="4">
    <source>
        <dbReference type="ARBA" id="ARBA00038506"/>
    </source>
</evidence>
<feature type="domain" description="BPTI/Kunitz inhibitor" evidence="6">
    <location>
        <begin position="29"/>
        <end position="86"/>
    </location>
</feature>
<dbReference type="InterPro" id="IPR036880">
    <property type="entry name" value="Kunitz_BPTI_sf"/>
</dbReference>
<proteinExistence type="inferred from homology"/>
<evidence type="ECO:0000259" key="6">
    <source>
        <dbReference type="PROSITE" id="PS50279"/>
    </source>
</evidence>
<protein>
    <recommendedName>
        <fullName evidence="6">BPTI/Kunitz inhibitor domain-containing protein</fullName>
    </recommendedName>
</protein>
<dbReference type="PROSITE" id="PS00280">
    <property type="entry name" value="BPTI_KUNITZ_1"/>
    <property type="match status" value="1"/>
</dbReference>